<protein>
    <submittedName>
        <fullName evidence="3">EcsC family protein</fullName>
    </submittedName>
</protein>
<name>A0ABZ2LYT2_9BACT</name>
<feature type="transmembrane region" description="Helical" evidence="2">
    <location>
        <begin position="237"/>
        <end position="256"/>
    </location>
</feature>
<keyword evidence="2" id="KW-0472">Membrane</keyword>
<feature type="region of interest" description="Disordered" evidence="1">
    <location>
        <begin position="292"/>
        <end position="329"/>
    </location>
</feature>
<proteinExistence type="predicted"/>
<evidence type="ECO:0000256" key="1">
    <source>
        <dbReference type="SAM" id="MobiDB-lite"/>
    </source>
</evidence>
<dbReference type="Pfam" id="PF12787">
    <property type="entry name" value="EcsC"/>
    <property type="match status" value="1"/>
</dbReference>
<evidence type="ECO:0000256" key="2">
    <source>
        <dbReference type="SAM" id="Phobius"/>
    </source>
</evidence>
<dbReference type="RefSeq" id="WP_394825119.1">
    <property type="nucleotide sequence ID" value="NZ_CP089984.1"/>
</dbReference>
<keyword evidence="2" id="KW-1133">Transmembrane helix</keyword>
<dbReference type="InterPro" id="IPR024787">
    <property type="entry name" value="EcsC"/>
</dbReference>
<gene>
    <name evidence="3" type="ORF">LZC94_47675</name>
</gene>
<evidence type="ECO:0000313" key="3">
    <source>
        <dbReference type="EMBL" id="WXB15490.1"/>
    </source>
</evidence>
<organism evidence="3 4">
    <name type="scientific">Pendulispora albinea</name>
    <dbReference type="NCBI Taxonomy" id="2741071"/>
    <lineage>
        <taxon>Bacteria</taxon>
        <taxon>Pseudomonadati</taxon>
        <taxon>Myxococcota</taxon>
        <taxon>Myxococcia</taxon>
        <taxon>Myxococcales</taxon>
        <taxon>Sorangiineae</taxon>
        <taxon>Pendulisporaceae</taxon>
        <taxon>Pendulispora</taxon>
    </lineage>
</organism>
<sequence length="329" mass="35878">MQHAPKPALTPYEQSALGDAVSAAISPYRTPVSSLVHVMTRSNAPLDAEPQNPQNPQSLGDTPDVVTHGLWRILAALGHTATKTVGRVRRRDLRRLTMRPMRSVADIARLDLWEVDETVRGLEPKYGFAGVLLGLAAGAFGVRGLALGKPLLAWLAMRQISEYGIRYGFDLNDPDERAFATQIFVSALCPNRLPREVEAADLARVTEAAKRVSRFAGLLDAARGLLRRVLRPKKKTARAAVVVLGVAAASYNAWFLSGVARMAALAYRERFIARKHRMSLAELAEIESTIEPVPPSGIMSSERSEACPPGPFDRRDEARPASSRSDGAR</sequence>
<reference evidence="3 4" key="1">
    <citation type="submission" date="2021-12" db="EMBL/GenBank/DDBJ databases">
        <title>Discovery of the Pendulisporaceae a myxobacterial family with distinct sporulation behavior and unique specialized metabolism.</title>
        <authorList>
            <person name="Garcia R."/>
            <person name="Popoff A."/>
            <person name="Bader C.D."/>
            <person name="Loehr J."/>
            <person name="Walesch S."/>
            <person name="Walt C."/>
            <person name="Boldt J."/>
            <person name="Bunk B."/>
            <person name="Haeckl F.J.F.P.J."/>
            <person name="Gunesch A.P."/>
            <person name="Birkelbach J."/>
            <person name="Nuebel U."/>
            <person name="Pietschmann T."/>
            <person name="Bach T."/>
            <person name="Mueller R."/>
        </authorList>
    </citation>
    <scope>NUCLEOTIDE SEQUENCE [LARGE SCALE GENOMIC DNA]</scope>
    <source>
        <strain evidence="3 4">MSr11954</strain>
    </source>
</reference>
<dbReference type="EMBL" id="CP089984">
    <property type="protein sequence ID" value="WXB15490.1"/>
    <property type="molecule type" value="Genomic_DNA"/>
</dbReference>
<accession>A0ABZ2LYT2</accession>
<keyword evidence="2" id="KW-0812">Transmembrane</keyword>
<keyword evidence="4" id="KW-1185">Reference proteome</keyword>
<dbReference type="Proteomes" id="UP001370348">
    <property type="component" value="Chromosome"/>
</dbReference>
<evidence type="ECO:0000313" key="4">
    <source>
        <dbReference type="Proteomes" id="UP001370348"/>
    </source>
</evidence>